<gene>
    <name evidence="2" type="ORF">HICCMSTLAB_LOCUS393</name>
</gene>
<evidence type="ECO:0000313" key="2">
    <source>
        <dbReference type="EMBL" id="CAG5073450.1"/>
    </source>
</evidence>
<feature type="compositionally biased region" description="Basic residues" evidence="1">
    <location>
        <begin position="58"/>
        <end position="68"/>
    </location>
</feature>
<feature type="region of interest" description="Disordered" evidence="1">
    <location>
        <begin position="54"/>
        <end position="102"/>
    </location>
</feature>
<reference evidence="2" key="1">
    <citation type="submission" date="2021-04" db="EMBL/GenBank/DDBJ databases">
        <authorList>
            <person name="Chebbi M.A.C M."/>
        </authorList>
    </citation>
    <scope>NUCLEOTIDE SEQUENCE</scope>
</reference>
<organism evidence="2 3">
    <name type="scientific">Cotesia congregata</name>
    <name type="common">Parasitoid wasp</name>
    <name type="synonym">Apanteles congregatus</name>
    <dbReference type="NCBI Taxonomy" id="51543"/>
    <lineage>
        <taxon>Eukaryota</taxon>
        <taxon>Metazoa</taxon>
        <taxon>Ecdysozoa</taxon>
        <taxon>Arthropoda</taxon>
        <taxon>Hexapoda</taxon>
        <taxon>Insecta</taxon>
        <taxon>Pterygota</taxon>
        <taxon>Neoptera</taxon>
        <taxon>Endopterygota</taxon>
        <taxon>Hymenoptera</taxon>
        <taxon>Apocrita</taxon>
        <taxon>Ichneumonoidea</taxon>
        <taxon>Braconidae</taxon>
        <taxon>Microgastrinae</taxon>
        <taxon>Cotesia</taxon>
    </lineage>
</organism>
<proteinExistence type="predicted"/>
<keyword evidence="3" id="KW-1185">Reference proteome</keyword>
<sequence>MSTKVKYPVVEQVSKILHRNIFSYYLKELAQFDKEKHDAQMKQFYNYISSKITDTRAEKKRPNKKKLPKVNPVESSDTEDISDIEEDTIASNGEEDSPVEKV</sequence>
<evidence type="ECO:0000256" key="1">
    <source>
        <dbReference type="SAM" id="MobiDB-lite"/>
    </source>
</evidence>
<dbReference type="AlphaFoldDB" id="A0A8J2EM28"/>
<evidence type="ECO:0000313" key="3">
    <source>
        <dbReference type="Proteomes" id="UP000786811"/>
    </source>
</evidence>
<dbReference type="Proteomes" id="UP000786811">
    <property type="component" value="Unassembled WGS sequence"/>
</dbReference>
<protein>
    <submittedName>
        <fullName evidence="2">Uncharacterized protein</fullName>
    </submittedName>
</protein>
<feature type="compositionally biased region" description="Acidic residues" evidence="1">
    <location>
        <begin position="76"/>
        <end position="102"/>
    </location>
</feature>
<comment type="caution">
    <text evidence="2">The sequence shown here is derived from an EMBL/GenBank/DDBJ whole genome shotgun (WGS) entry which is preliminary data.</text>
</comment>
<name>A0A8J2EM28_COTCN</name>
<dbReference type="EMBL" id="CAJNRD030001114">
    <property type="protein sequence ID" value="CAG5073450.1"/>
    <property type="molecule type" value="Genomic_DNA"/>
</dbReference>
<accession>A0A8J2EM28</accession>